<keyword evidence="4" id="KW-1185">Reference proteome</keyword>
<feature type="region of interest" description="Disordered" evidence="1">
    <location>
        <begin position="47"/>
        <end position="68"/>
    </location>
</feature>
<reference evidence="3 4" key="1">
    <citation type="submission" date="2018-07" db="EMBL/GenBank/DDBJ databases">
        <title>A high quality draft genome assembly of the barn swallow (H. rustica rustica).</title>
        <authorList>
            <person name="Formenti G."/>
            <person name="Chiara M."/>
            <person name="Poveda L."/>
            <person name="Francoijs K.-J."/>
            <person name="Bonisoli-Alquati A."/>
            <person name="Canova L."/>
            <person name="Gianfranceschi L."/>
            <person name="Horner D.S."/>
            <person name="Saino N."/>
        </authorList>
    </citation>
    <scope>NUCLEOTIDE SEQUENCE [LARGE SCALE GENOMIC DNA]</scope>
    <source>
        <strain evidence="3">Chelidonia</strain>
        <tissue evidence="3">Blood</tissue>
    </source>
</reference>
<feature type="signal peptide" evidence="2">
    <location>
        <begin position="1"/>
        <end position="15"/>
    </location>
</feature>
<keyword evidence="2" id="KW-0732">Signal</keyword>
<evidence type="ECO:0000256" key="1">
    <source>
        <dbReference type="SAM" id="MobiDB-lite"/>
    </source>
</evidence>
<evidence type="ECO:0000313" key="3">
    <source>
        <dbReference type="EMBL" id="RMC16370.1"/>
    </source>
</evidence>
<proteinExistence type="predicted"/>
<dbReference type="AlphaFoldDB" id="A0A3M0L053"/>
<organism evidence="3 4">
    <name type="scientific">Hirundo rustica rustica</name>
    <dbReference type="NCBI Taxonomy" id="333673"/>
    <lineage>
        <taxon>Eukaryota</taxon>
        <taxon>Metazoa</taxon>
        <taxon>Chordata</taxon>
        <taxon>Craniata</taxon>
        <taxon>Vertebrata</taxon>
        <taxon>Euteleostomi</taxon>
        <taxon>Archelosauria</taxon>
        <taxon>Archosauria</taxon>
        <taxon>Dinosauria</taxon>
        <taxon>Saurischia</taxon>
        <taxon>Theropoda</taxon>
        <taxon>Coelurosauria</taxon>
        <taxon>Aves</taxon>
        <taxon>Neognathae</taxon>
        <taxon>Neoaves</taxon>
        <taxon>Telluraves</taxon>
        <taxon>Australaves</taxon>
        <taxon>Passeriformes</taxon>
        <taxon>Sylvioidea</taxon>
        <taxon>Hirundinidae</taxon>
        <taxon>Hirundo</taxon>
    </lineage>
</organism>
<evidence type="ECO:0000313" key="4">
    <source>
        <dbReference type="Proteomes" id="UP000269221"/>
    </source>
</evidence>
<accession>A0A3M0L053</accession>
<dbReference type="Proteomes" id="UP000269221">
    <property type="component" value="Unassembled WGS sequence"/>
</dbReference>
<comment type="caution">
    <text evidence="3">The sequence shown here is derived from an EMBL/GenBank/DDBJ whole genome shotgun (WGS) entry which is preliminary data.</text>
</comment>
<gene>
    <name evidence="3" type="ORF">DUI87_06697</name>
</gene>
<protein>
    <submittedName>
        <fullName evidence="3">Uncharacterized protein</fullName>
    </submittedName>
</protein>
<name>A0A3M0L053_HIRRU</name>
<dbReference type="OrthoDB" id="10558091at2759"/>
<sequence length="116" mass="12979">MTSLLLLATPFLIQARSILGHQGTPWLMFSRLSTYGVLCPALSLSGQERESWSVQDRQEEGAAEATKKTRGLEHLSYEERLQELGLFTLEKTEGISSIHINTLKTGAQRMVPESFQ</sequence>
<dbReference type="EMBL" id="QRBI01000103">
    <property type="protein sequence ID" value="RMC16370.1"/>
    <property type="molecule type" value="Genomic_DNA"/>
</dbReference>
<feature type="chain" id="PRO_5018257740" evidence="2">
    <location>
        <begin position="16"/>
        <end position="116"/>
    </location>
</feature>
<evidence type="ECO:0000256" key="2">
    <source>
        <dbReference type="SAM" id="SignalP"/>
    </source>
</evidence>